<evidence type="ECO:0000256" key="5">
    <source>
        <dbReference type="SAM" id="Phobius"/>
    </source>
</evidence>
<evidence type="ECO:0000256" key="2">
    <source>
        <dbReference type="ARBA" id="ARBA00022692"/>
    </source>
</evidence>
<sequence>MKPKISAGTVARTLALALTLVNMVLTVLGKNPLPFSDSEVYTAVSSAAVAAAAIAAWWKNNSFTEKAIEAQGYLIESKTENEPAREEDAADGA</sequence>
<name>A0A9D1SNV6_9FIRM</name>
<dbReference type="EMBL" id="DVNM01000016">
    <property type="protein sequence ID" value="HIU68945.1"/>
    <property type="molecule type" value="Genomic_DNA"/>
</dbReference>
<gene>
    <name evidence="6" type="ORF">IAD23_03180</name>
</gene>
<dbReference type="NCBIfam" id="TIGR01592">
    <property type="entry name" value="holin_SPP1"/>
    <property type="match status" value="1"/>
</dbReference>
<reference evidence="6" key="2">
    <citation type="journal article" date="2021" name="PeerJ">
        <title>Extensive microbial diversity within the chicken gut microbiome revealed by metagenomics and culture.</title>
        <authorList>
            <person name="Gilroy R."/>
            <person name="Ravi A."/>
            <person name="Getino M."/>
            <person name="Pursley I."/>
            <person name="Horton D.L."/>
            <person name="Alikhan N.F."/>
            <person name="Baker D."/>
            <person name="Gharbi K."/>
            <person name="Hall N."/>
            <person name="Watson M."/>
            <person name="Adriaenssens E.M."/>
            <person name="Foster-Nyarko E."/>
            <person name="Jarju S."/>
            <person name="Secka A."/>
            <person name="Antonio M."/>
            <person name="Oren A."/>
            <person name="Chaudhuri R.R."/>
            <person name="La Ragione R."/>
            <person name="Hildebrand F."/>
            <person name="Pallen M.J."/>
        </authorList>
    </citation>
    <scope>NUCLEOTIDE SEQUENCE</scope>
    <source>
        <strain evidence="6">CHK176-6737</strain>
    </source>
</reference>
<dbReference type="GO" id="GO:0016020">
    <property type="term" value="C:membrane"/>
    <property type="evidence" value="ECO:0007669"/>
    <property type="project" value="UniProtKB-SubCell"/>
</dbReference>
<organism evidence="6 7">
    <name type="scientific">Candidatus Scybalenecus merdavium</name>
    <dbReference type="NCBI Taxonomy" id="2840939"/>
    <lineage>
        <taxon>Bacteria</taxon>
        <taxon>Bacillati</taxon>
        <taxon>Bacillota</taxon>
        <taxon>Clostridia</taxon>
        <taxon>Eubacteriales</taxon>
        <taxon>Oscillospiraceae</taxon>
        <taxon>Oscillospiraceae incertae sedis</taxon>
        <taxon>Candidatus Scybalenecus</taxon>
    </lineage>
</organism>
<dbReference type="Pfam" id="PF04688">
    <property type="entry name" value="Holin_SPP1"/>
    <property type="match status" value="1"/>
</dbReference>
<keyword evidence="2 5" id="KW-0812">Transmembrane</keyword>
<dbReference type="AlphaFoldDB" id="A0A9D1SNV6"/>
<keyword evidence="4 5" id="KW-0472">Membrane</keyword>
<keyword evidence="3 5" id="KW-1133">Transmembrane helix</keyword>
<proteinExistence type="predicted"/>
<evidence type="ECO:0000313" key="6">
    <source>
        <dbReference type="EMBL" id="HIU68945.1"/>
    </source>
</evidence>
<evidence type="ECO:0000256" key="1">
    <source>
        <dbReference type="ARBA" id="ARBA00004370"/>
    </source>
</evidence>
<comment type="caution">
    <text evidence="6">The sequence shown here is derived from an EMBL/GenBank/DDBJ whole genome shotgun (WGS) entry which is preliminary data.</text>
</comment>
<feature type="transmembrane region" description="Helical" evidence="5">
    <location>
        <begin position="40"/>
        <end position="58"/>
    </location>
</feature>
<dbReference type="InterPro" id="IPR006479">
    <property type="entry name" value="Holin"/>
</dbReference>
<evidence type="ECO:0000256" key="3">
    <source>
        <dbReference type="ARBA" id="ARBA00022989"/>
    </source>
</evidence>
<evidence type="ECO:0000256" key="4">
    <source>
        <dbReference type="ARBA" id="ARBA00023136"/>
    </source>
</evidence>
<feature type="transmembrane region" description="Helical" evidence="5">
    <location>
        <begin position="9"/>
        <end position="28"/>
    </location>
</feature>
<comment type="subcellular location">
    <subcellularLocation>
        <location evidence="1">Membrane</location>
    </subcellularLocation>
</comment>
<protein>
    <submittedName>
        <fullName evidence="6">Phage holin</fullName>
    </submittedName>
</protein>
<evidence type="ECO:0000313" key="7">
    <source>
        <dbReference type="Proteomes" id="UP000824125"/>
    </source>
</evidence>
<dbReference type="Proteomes" id="UP000824125">
    <property type="component" value="Unassembled WGS sequence"/>
</dbReference>
<reference evidence="6" key="1">
    <citation type="submission" date="2020-10" db="EMBL/GenBank/DDBJ databases">
        <authorList>
            <person name="Gilroy R."/>
        </authorList>
    </citation>
    <scope>NUCLEOTIDE SEQUENCE</scope>
    <source>
        <strain evidence="6">CHK176-6737</strain>
    </source>
</reference>
<accession>A0A9D1SNV6</accession>